<keyword evidence="2" id="KW-0812">Transmembrane</keyword>
<dbReference type="EMBL" id="JAAORB010000002">
    <property type="protein sequence ID" value="NHQ73239.1"/>
    <property type="molecule type" value="Genomic_DNA"/>
</dbReference>
<dbReference type="InterPro" id="IPR036465">
    <property type="entry name" value="vWFA_dom_sf"/>
</dbReference>
<dbReference type="RefSeq" id="WP_167192916.1">
    <property type="nucleotide sequence ID" value="NZ_JAAORB010000002.1"/>
</dbReference>
<feature type="region of interest" description="Disordered" evidence="1">
    <location>
        <begin position="1"/>
        <end position="64"/>
    </location>
</feature>
<sequence>MSLAAETDRVSAQAVGDGTPPARVPVDGMPLLDCSPAAPAPADSCIVRVPPNQTRGKLTRRPTSDRPAEFRFVRSGDDLFPSDVDVSATVLLIDRTPGLNGARRATWPQVRAHARRLAQSLPSDEQVAVYTFDETLQRLVDFTSDRNRVLSAIENMQLDGLNTRIATNVRDIVSVLDDQSDVLLKNVVVITDGIEEGASSIASLNEAAQDAGVTISALGMIWAGLGDPQTGTHIDFLEELTKGSLGSYRTVRLLQPEQARIEVGRFIESFNSSIGKSGLIVPVGEPAPAEITVTMQVPVPGQEGSFDEQQITASFVPDAPNPAPSVAEDSPQDTGTQKDAENLIFGYPALYVYIAAGVLGALLLLLLALLLLRKPRSTEELDLHEDDSHPVFDDTDSTSFVPPPARPQNAPPPVAFLVLKPTGERLPVHAGGVGIGRSNENSITLTDPSVSRVHAQLATGRGGGFSLTDLDSLNGTFVNEKKVSGTRQVNIGDTLGFGTVRASIVKA</sequence>
<evidence type="ECO:0000313" key="6">
    <source>
        <dbReference type="Proteomes" id="UP000639775"/>
    </source>
</evidence>
<evidence type="ECO:0000313" key="5">
    <source>
        <dbReference type="EMBL" id="NHQ73239.1"/>
    </source>
</evidence>
<dbReference type="Proteomes" id="UP000639775">
    <property type="component" value="Unassembled WGS sequence"/>
</dbReference>
<feature type="compositionally biased region" description="Low complexity" evidence="1">
    <location>
        <begin position="30"/>
        <end position="45"/>
    </location>
</feature>
<dbReference type="SMART" id="SM00327">
    <property type="entry name" value="VWA"/>
    <property type="match status" value="1"/>
</dbReference>
<dbReference type="InterPro" id="IPR008984">
    <property type="entry name" value="SMAD_FHA_dom_sf"/>
</dbReference>
<feature type="region of interest" description="Disordered" evidence="1">
    <location>
        <begin position="379"/>
        <end position="409"/>
    </location>
</feature>
<protein>
    <submittedName>
        <fullName evidence="5">FHA domain-containing protein</fullName>
    </submittedName>
</protein>
<proteinExistence type="predicted"/>
<dbReference type="SMART" id="SM00240">
    <property type="entry name" value="FHA"/>
    <property type="match status" value="1"/>
</dbReference>
<dbReference type="PROSITE" id="PS50234">
    <property type="entry name" value="VWFA"/>
    <property type="match status" value="1"/>
</dbReference>
<feature type="region of interest" description="Disordered" evidence="1">
    <location>
        <begin position="315"/>
        <end position="337"/>
    </location>
</feature>
<dbReference type="SUPFAM" id="SSF49879">
    <property type="entry name" value="SMAD/FHA domain"/>
    <property type="match status" value="1"/>
</dbReference>
<dbReference type="InterPro" id="IPR050923">
    <property type="entry name" value="Cell_Proc_Reg/RNA_Proc"/>
</dbReference>
<dbReference type="Gene3D" id="2.60.200.20">
    <property type="match status" value="1"/>
</dbReference>
<evidence type="ECO:0000256" key="1">
    <source>
        <dbReference type="SAM" id="MobiDB-lite"/>
    </source>
</evidence>
<dbReference type="PANTHER" id="PTHR23308">
    <property type="entry name" value="NUCLEAR INHIBITOR OF PROTEIN PHOSPHATASE-1"/>
    <property type="match status" value="1"/>
</dbReference>
<dbReference type="Gene3D" id="3.40.50.410">
    <property type="entry name" value="von Willebrand factor, type A domain"/>
    <property type="match status" value="1"/>
</dbReference>
<dbReference type="InterPro" id="IPR000253">
    <property type="entry name" value="FHA_dom"/>
</dbReference>
<evidence type="ECO:0000259" key="3">
    <source>
        <dbReference type="PROSITE" id="PS50006"/>
    </source>
</evidence>
<feature type="transmembrane region" description="Helical" evidence="2">
    <location>
        <begin position="350"/>
        <end position="372"/>
    </location>
</feature>
<dbReference type="PROSITE" id="PS50006">
    <property type="entry name" value="FHA_DOMAIN"/>
    <property type="match status" value="1"/>
</dbReference>
<name>A0A967BA28_9RHOB</name>
<keyword evidence="2" id="KW-1133">Transmembrane helix</keyword>
<evidence type="ECO:0000259" key="4">
    <source>
        <dbReference type="PROSITE" id="PS50234"/>
    </source>
</evidence>
<dbReference type="CDD" id="cd00060">
    <property type="entry name" value="FHA"/>
    <property type="match status" value="1"/>
</dbReference>
<keyword evidence="2" id="KW-0472">Membrane</keyword>
<dbReference type="SUPFAM" id="SSF53300">
    <property type="entry name" value="vWA-like"/>
    <property type="match status" value="1"/>
</dbReference>
<dbReference type="CDD" id="cd00198">
    <property type="entry name" value="vWFA"/>
    <property type="match status" value="1"/>
</dbReference>
<gene>
    <name evidence="5" type="ORF">HAT86_02015</name>
</gene>
<keyword evidence="6" id="KW-1185">Reference proteome</keyword>
<dbReference type="AlphaFoldDB" id="A0A967BA28"/>
<dbReference type="Pfam" id="PF00498">
    <property type="entry name" value="FHA"/>
    <property type="match status" value="1"/>
</dbReference>
<comment type="caution">
    <text evidence="5">The sequence shown here is derived from an EMBL/GenBank/DDBJ whole genome shotgun (WGS) entry which is preliminary data.</text>
</comment>
<evidence type="ECO:0000256" key="2">
    <source>
        <dbReference type="SAM" id="Phobius"/>
    </source>
</evidence>
<feature type="compositionally biased region" description="Basic and acidic residues" evidence="1">
    <location>
        <begin position="379"/>
        <end position="392"/>
    </location>
</feature>
<accession>A0A967BA28</accession>
<feature type="domain" description="FHA" evidence="3">
    <location>
        <begin position="433"/>
        <end position="483"/>
    </location>
</feature>
<dbReference type="InterPro" id="IPR002035">
    <property type="entry name" value="VWF_A"/>
</dbReference>
<organism evidence="5 6">
    <name type="scientific">Roseovarius gahaiensis</name>
    <dbReference type="NCBI Taxonomy" id="2716691"/>
    <lineage>
        <taxon>Bacteria</taxon>
        <taxon>Pseudomonadati</taxon>
        <taxon>Pseudomonadota</taxon>
        <taxon>Alphaproteobacteria</taxon>
        <taxon>Rhodobacterales</taxon>
        <taxon>Roseobacteraceae</taxon>
        <taxon>Roseovarius</taxon>
    </lineage>
</organism>
<reference evidence="5" key="1">
    <citation type="submission" date="2020-03" db="EMBL/GenBank/DDBJ databases">
        <title>Roseovarius gahaiensis sp. nov., isolated from Gahai Saline Lake, China.</title>
        <authorList>
            <person name="Sun X."/>
        </authorList>
    </citation>
    <scope>NUCLEOTIDE SEQUENCE</scope>
    <source>
        <strain evidence="5">GH877</strain>
    </source>
</reference>
<dbReference type="Pfam" id="PF13519">
    <property type="entry name" value="VWA_2"/>
    <property type="match status" value="1"/>
</dbReference>
<feature type="domain" description="VWFA" evidence="4">
    <location>
        <begin position="88"/>
        <end position="274"/>
    </location>
</feature>